<keyword evidence="1" id="KW-0732">Signal</keyword>
<keyword evidence="3" id="KW-1185">Reference proteome</keyword>
<accession>A0ABP8N7D3</accession>
<protein>
    <recommendedName>
        <fullName evidence="4">Secreted protein</fullName>
    </recommendedName>
</protein>
<evidence type="ECO:0000313" key="2">
    <source>
        <dbReference type="EMBL" id="GAA4462584.1"/>
    </source>
</evidence>
<evidence type="ECO:0008006" key="4">
    <source>
        <dbReference type="Google" id="ProtNLM"/>
    </source>
</evidence>
<gene>
    <name evidence="2" type="ORF">GCM10023156_46560</name>
</gene>
<reference evidence="3" key="1">
    <citation type="journal article" date="2019" name="Int. J. Syst. Evol. Microbiol.">
        <title>The Global Catalogue of Microorganisms (GCM) 10K type strain sequencing project: providing services to taxonomists for standard genome sequencing and annotation.</title>
        <authorList>
            <consortium name="The Broad Institute Genomics Platform"/>
            <consortium name="The Broad Institute Genome Sequencing Center for Infectious Disease"/>
            <person name="Wu L."/>
            <person name="Ma J."/>
        </authorList>
    </citation>
    <scope>NUCLEOTIDE SEQUENCE [LARGE SCALE GENOMIC DNA]</scope>
    <source>
        <strain evidence="3">JCM 17759</strain>
    </source>
</reference>
<dbReference type="EMBL" id="BAABGA010000064">
    <property type="protein sequence ID" value="GAA4462584.1"/>
    <property type="molecule type" value="Genomic_DNA"/>
</dbReference>
<proteinExistence type="predicted"/>
<name>A0ABP8N7D3_9BACT</name>
<feature type="signal peptide" evidence="1">
    <location>
        <begin position="1"/>
        <end position="25"/>
    </location>
</feature>
<dbReference type="Proteomes" id="UP001500840">
    <property type="component" value="Unassembled WGS sequence"/>
</dbReference>
<evidence type="ECO:0000313" key="3">
    <source>
        <dbReference type="Proteomes" id="UP001500840"/>
    </source>
</evidence>
<feature type="chain" id="PRO_5045156977" description="Secreted protein" evidence="1">
    <location>
        <begin position="26"/>
        <end position="61"/>
    </location>
</feature>
<sequence>MMRNQMKQMKPILLLAISCISMALAGCDSGGPPKMIVPERSAEEIQAAVDAKEKAGQGQPD</sequence>
<organism evidence="2 3">
    <name type="scientific">Novipirellula rosea</name>
    <dbReference type="NCBI Taxonomy" id="1031540"/>
    <lineage>
        <taxon>Bacteria</taxon>
        <taxon>Pseudomonadati</taxon>
        <taxon>Planctomycetota</taxon>
        <taxon>Planctomycetia</taxon>
        <taxon>Pirellulales</taxon>
        <taxon>Pirellulaceae</taxon>
        <taxon>Novipirellula</taxon>
    </lineage>
</organism>
<comment type="caution">
    <text evidence="2">The sequence shown here is derived from an EMBL/GenBank/DDBJ whole genome shotgun (WGS) entry which is preliminary data.</text>
</comment>
<evidence type="ECO:0000256" key="1">
    <source>
        <dbReference type="SAM" id="SignalP"/>
    </source>
</evidence>
<dbReference type="PROSITE" id="PS51257">
    <property type="entry name" value="PROKAR_LIPOPROTEIN"/>
    <property type="match status" value="1"/>
</dbReference>